<dbReference type="PANTHER" id="PTHR43867:SF2">
    <property type="entry name" value="CELLULOSE SYNTHASE CATALYTIC SUBUNIT A [UDP-FORMING]"/>
    <property type="match status" value="1"/>
</dbReference>
<feature type="transmembrane region" description="Helical" evidence="5">
    <location>
        <begin position="963"/>
        <end position="982"/>
    </location>
</feature>
<feature type="transmembrane region" description="Helical" evidence="5">
    <location>
        <begin position="438"/>
        <end position="457"/>
    </location>
</feature>
<dbReference type="InterPro" id="IPR037820">
    <property type="entry name" value="GH94N_NdvB"/>
</dbReference>
<evidence type="ECO:0000256" key="4">
    <source>
        <dbReference type="ARBA" id="ARBA00022989"/>
    </source>
</evidence>
<keyword evidence="5" id="KW-0812">Transmembrane</keyword>
<dbReference type="STRING" id="1121345.SAMN02745217_00683"/>
<evidence type="ECO:0000256" key="2">
    <source>
        <dbReference type="ARBA" id="ARBA00022676"/>
    </source>
</evidence>
<comment type="subcellular location">
    <subcellularLocation>
        <location evidence="1">Membrane</location>
        <topology evidence="1">Multi-pass membrane protein</topology>
    </subcellularLocation>
</comment>
<dbReference type="InterPro" id="IPR037018">
    <property type="entry name" value="GH65_N"/>
</dbReference>
<dbReference type="Pfam" id="PF10091">
    <property type="entry name" value="Glycoamylase"/>
    <property type="match status" value="1"/>
</dbReference>
<dbReference type="GO" id="GO:0016758">
    <property type="term" value="F:hexosyltransferase activity"/>
    <property type="evidence" value="ECO:0007669"/>
    <property type="project" value="TreeGrafter"/>
</dbReference>
<dbReference type="GO" id="GO:0005975">
    <property type="term" value="P:carbohydrate metabolic process"/>
    <property type="evidence" value="ECO:0007669"/>
    <property type="project" value="InterPro"/>
</dbReference>
<dbReference type="InterPro" id="IPR011013">
    <property type="entry name" value="Gal_mutarotase_sf_dom"/>
</dbReference>
<dbReference type="EMBL" id="FRFD01000003">
    <property type="protein sequence ID" value="SHO44674.1"/>
    <property type="molecule type" value="Genomic_DNA"/>
</dbReference>
<dbReference type="PANTHER" id="PTHR43867">
    <property type="entry name" value="CELLULOSE SYNTHASE CATALYTIC SUBUNIT A [UDP-FORMING]"/>
    <property type="match status" value="1"/>
</dbReference>
<dbReference type="Pfam" id="PF06165">
    <property type="entry name" value="GH94_b-supersand"/>
    <property type="match status" value="1"/>
</dbReference>
<dbReference type="RefSeq" id="WP_073587364.1">
    <property type="nucleotide sequence ID" value="NZ_FRFD01000003.1"/>
</dbReference>
<keyword evidence="9" id="KW-1185">Reference proteome</keyword>
<feature type="domain" description="Glycosyl hydrolase 94 supersandwich" evidence="6">
    <location>
        <begin position="1571"/>
        <end position="1832"/>
    </location>
</feature>
<evidence type="ECO:0000256" key="5">
    <source>
        <dbReference type="SAM" id="Phobius"/>
    </source>
</evidence>
<proteinExistence type="predicted"/>
<dbReference type="GO" id="GO:0005886">
    <property type="term" value="C:plasma membrane"/>
    <property type="evidence" value="ECO:0007669"/>
    <property type="project" value="TreeGrafter"/>
</dbReference>
<evidence type="ECO:0000259" key="7">
    <source>
        <dbReference type="Pfam" id="PF10091"/>
    </source>
</evidence>
<dbReference type="SMART" id="SM01068">
    <property type="entry name" value="CBM_X"/>
    <property type="match status" value="1"/>
</dbReference>
<dbReference type="InterPro" id="IPR010383">
    <property type="entry name" value="Glyco_hydrolase_94_b-supersand"/>
</dbReference>
<dbReference type="Proteomes" id="UP000184612">
    <property type="component" value="Unassembled WGS sequence"/>
</dbReference>
<dbReference type="GO" id="GO:0030246">
    <property type="term" value="F:carbohydrate binding"/>
    <property type="evidence" value="ECO:0007669"/>
    <property type="project" value="InterPro"/>
</dbReference>
<evidence type="ECO:0000313" key="9">
    <source>
        <dbReference type="Proteomes" id="UP000184612"/>
    </source>
</evidence>
<evidence type="ECO:0000256" key="3">
    <source>
        <dbReference type="ARBA" id="ARBA00022679"/>
    </source>
</evidence>
<feature type="transmembrane region" description="Helical" evidence="5">
    <location>
        <begin position="20"/>
        <end position="38"/>
    </location>
</feature>
<dbReference type="Gene3D" id="1.50.10.140">
    <property type="match status" value="2"/>
</dbReference>
<keyword evidence="4 5" id="KW-1133">Transmembrane helix</keyword>
<dbReference type="SUPFAM" id="SSF74650">
    <property type="entry name" value="Galactose mutarotase-like"/>
    <property type="match status" value="1"/>
</dbReference>
<feature type="domain" description="Glycoamylase-like" evidence="7">
    <location>
        <begin position="1310"/>
        <end position="1518"/>
    </location>
</feature>
<evidence type="ECO:0000313" key="8">
    <source>
        <dbReference type="EMBL" id="SHO44674.1"/>
    </source>
</evidence>
<dbReference type="InterPro" id="IPR050321">
    <property type="entry name" value="Glycosyltr_2/OpgH_subfam"/>
</dbReference>
<feature type="transmembrane region" description="Helical" evidence="5">
    <location>
        <begin position="988"/>
        <end position="1011"/>
    </location>
</feature>
<evidence type="ECO:0000259" key="6">
    <source>
        <dbReference type="Pfam" id="PF06165"/>
    </source>
</evidence>
<dbReference type="InterPro" id="IPR019282">
    <property type="entry name" value="Glycoamylase-like_cons_dom"/>
</dbReference>
<keyword evidence="2" id="KW-0328">Glycosyltransferase</keyword>
<organism evidence="8 9">
    <name type="scientific">Anaerocolumna xylanovorans DSM 12503</name>
    <dbReference type="NCBI Taxonomy" id="1121345"/>
    <lineage>
        <taxon>Bacteria</taxon>
        <taxon>Bacillati</taxon>
        <taxon>Bacillota</taxon>
        <taxon>Clostridia</taxon>
        <taxon>Lachnospirales</taxon>
        <taxon>Lachnospiraceae</taxon>
        <taxon>Anaerocolumna</taxon>
    </lineage>
</organism>
<sequence>MLLDIQDIFINYLTNMSVGFRVSLIIAALSCMLAFIYYRFIHFRKRVNLPVNLISINDILGQKEQEQQMVDMAKNHKQIKLMRYNFVLGDYNKIAYKKLNRIRNSVSEIPADIITLIPAARWLFDNFQMMYREIKKVKISGTSYEMLPILRKKEYRGYPRIYMVTKKMVALSGGHLDEKNISIMINAYQKEIPLTDKELWVLPEMIGFCLLESIIEVAEDIVRIIKIKSKADKFVKEKLAAQQGILDITALLSEIDSECKYNYSFHAHVIYLLKSMSFEDESIQRYLTYHYKLKGKHIIPSKVFLEEGKLESYLESNIHALIVSLREINEADEEKSFEEFSAIERILSKDPDGVYTKMDSESRGIYRGEIVKLSLKYKINESKIAEDCLELAMEGREDFNCSHHVGAYLLEKGHNRLKAKILNKPISKKVGKKQNIRGLLYFLCIFLMLFSICFFVIHMMRGAGGIDNLFTYIIILMVALPLLFAIALEITNHIFTRRLPVKKIPSLDYLKEIPDCARTFVVMPVLVNSEEQCIQYLARLEKHYLANRQSNLYFAILADFEDSTDLCMPKDEVLKNVLINRIHELNKLYPFSHQRFSLFIRSRKWNESEECYMGWERKRGKLEEFNNLLHGTRKEDTGFSTLLYDEQLLGSFKYVITLDADSNLIRDNAAKFVGLIDHPLNQPVIDPVSKKVVEGYGIIQPTIRNHIVDKKSSRFPGIFGGESGLTHYSAVISDIYQDIFKEGVYTGKGIYHIEAFYLILNNTIHENSVLSHDLLESCYVRTAFSSSVKIMDTFPSSVLSFVNREHRWIRGDWQLLPWLFKKKALNAISKWKIFDNLRRSLVPISKTLLIVLNLAIMPNIYYLWLPLVFFSDILNLVILLIGTFTQKIKRPMLTIVYKGLFRESGVMVERAFMELVLTPYRAYTAIDAIIRTLFRVLVSEKKLLRWNASETVDASIINSKKGYFLNMWSSLIPAAAILALLIGKEIPLLGIVLYGAVMFIWSISCFIAYYISQPRIQKLQRTQTEDKELLLETARRTWRFFKDHSTKENNWLCPDNYQIAYIEKISDKTSPTNIGLQLLAILSARDFGYETLGATIGLAENLLGTVVELPKWKGHLYNWYNINTLTVLNPEYISTVDSGNFLGHLIVFKNGLLEQIETPIFPESLIAEIRYSIKLCDSGMALKDDYTTIGEFAEDLANIREHLINRELLPSENSAGVRELLRNMELMINEAESLELKEIRFSANPSLKLLALNGNNGAKAMIERIERISSTANNILENVDFRFLYNEKRMLFHIGYHVSTGTIDKGCYDLMASESSLTSFVAIARGDVPLKHWYKLGRPLTMVKGIPCFVSWSGTMFEYLMPNLVMKEYEGSAFAETSKAAVLQQIKYAKHMGIPWGISESQYYRFDLDSNYQYRAFGVPKLRLQPARKNSLVVAPYATILALEYAAKDCFSNLKKMTLQGAFGNYGYYEAIDFNGPDSLTMEPYCIVKSYMAHHQGMNLVAINNFLNDGIMRRRFHAEAIIKATEVLLEEKRESHFISIARKGYTIKMGNIHFKEEVLSNRYVNSVAPVIPVAGYLSNNKYALMITSDGDGFSNYNDMMLYRWRADLYANTGNYIYIKDINEGKFWSATYNPTKTEPEEYQAVFFPHQAEFRRTDGDISSHTVVSLSPNHNIEIRKLTLTNNGNAVKQIEITSYMEVVGDSYRAELSHPAFNKLFIESEFLEEQSVFLSKRRGNKDGGNPYIMHMVKPGVKLTKSVEYGNDRLKFIGRNNTLQNPNAVVNSISLSNNTGFCNDPIMSLRVNISLGINETASISFITGVCNSKEEAVKISEELSVAYRIDDIFEKFRLQSEIELKYLDISRPLLNAFQDLISPIFYPSSYYRGPAENIRRNWKNQSFLWKFGVSGDNPVMLLRVKSIEDAGIIKNVLKAYEYLRINRVKVDLIILSEAKQGYLQELTDLLDDMTSSLRIYDASRERPSLFILHSYQMIPAELDLLFTVARVVFSEKTGVFFGNIKENLKEIKAESY</sequence>
<gene>
    <name evidence="8" type="ORF">SAMN02745217_00683</name>
</gene>
<protein>
    <submittedName>
        <fullName evidence="8">Putative glucoamylase</fullName>
    </submittedName>
</protein>
<dbReference type="Gene3D" id="2.70.98.40">
    <property type="entry name" value="Glycoside hydrolase, family 65, N-terminal domain"/>
    <property type="match status" value="1"/>
</dbReference>
<keyword evidence="3" id="KW-0808">Transferase</keyword>
<keyword evidence="5" id="KW-0472">Membrane</keyword>
<reference evidence="8 9" key="1">
    <citation type="submission" date="2016-12" db="EMBL/GenBank/DDBJ databases">
        <authorList>
            <person name="Song W.-J."/>
            <person name="Kurnit D.M."/>
        </authorList>
    </citation>
    <scope>NUCLEOTIDE SEQUENCE [LARGE SCALE GENOMIC DNA]</scope>
    <source>
        <strain evidence="8 9">DSM 12503</strain>
    </source>
</reference>
<accession>A0A1M7XZR9</accession>
<evidence type="ECO:0000256" key="1">
    <source>
        <dbReference type="ARBA" id="ARBA00004141"/>
    </source>
</evidence>
<feature type="transmembrane region" description="Helical" evidence="5">
    <location>
        <begin position="863"/>
        <end position="884"/>
    </location>
</feature>
<name>A0A1M7XZR9_9FIRM</name>
<feature type="transmembrane region" description="Helical" evidence="5">
    <location>
        <begin position="469"/>
        <end position="488"/>
    </location>
</feature>
<dbReference type="CDD" id="cd11753">
    <property type="entry name" value="GH94N_ChvB_NdvB_2_like"/>
    <property type="match status" value="1"/>
</dbReference>